<evidence type="ECO:0000313" key="7">
    <source>
        <dbReference type="EMBL" id="WIA21203.1"/>
    </source>
</evidence>
<protein>
    <recommendedName>
        <fullName evidence="6">RRM domain-containing protein</fullName>
    </recommendedName>
</protein>
<dbReference type="PROSITE" id="PS50102">
    <property type="entry name" value="RRM"/>
    <property type="match status" value="1"/>
</dbReference>
<evidence type="ECO:0000256" key="4">
    <source>
        <dbReference type="PROSITE-ProRule" id="PRU00176"/>
    </source>
</evidence>
<gene>
    <name evidence="7" type="ORF">OEZ85_000451</name>
</gene>
<keyword evidence="8" id="KW-1185">Reference proteome</keyword>
<dbReference type="SUPFAM" id="SSF54928">
    <property type="entry name" value="RNA-binding domain, RBD"/>
    <property type="match status" value="1"/>
</dbReference>
<dbReference type="Pfam" id="PF00076">
    <property type="entry name" value="RRM_1"/>
    <property type="match status" value="1"/>
</dbReference>
<feature type="region of interest" description="Disordered" evidence="5">
    <location>
        <begin position="1"/>
        <end position="140"/>
    </location>
</feature>
<dbReference type="Gene3D" id="3.30.70.330">
    <property type="match status" value="2"/>
</dbReference>
<evidence type="ECO:0000259" key="6">
    <source>
        <dbReference type="PROSITE" id="PS50102"/>
    </source>
</evidence>
<dbReference type="InterPro" id="IPR035979">
    <property type="entry name" value="RBD_domain_sf"/>
</dbReference>
<keyword evidence="3" id="KW-0508">mRNA splicing</keyword>
<feature type="domain" description="RRM" evidence="6">
    <location>
        <begin position="189"/>
        <end position="275"/>
    </location>
</feature>
<evidence type="ECO:0000256" key="5">
    <source>
        <dbReference type="SAM" id="MobiDB-lite"/>
    </source>
</evidence>
<dbReference type="PANTHER" id="PTHR23139">
    <property type="entry name" value="RNA-BINDING PROTEIN"/>
    <property type="match status" value="1"/>
</dbReference>
<dbReference type="InterPro" id="IPR000504">
    <property type="entry name" value="RRM_dom"/>
</dbReference>
<evidence type="ECO:0000256" key="1">
    <source>
        <dbReference type="ARBA" id="ARBA00022664"/>
    </source>
</evidence>
<dbReference type="CDD" id="cd12232">
    <property type="entry name" value="RRM3_U2AF65"/>
    <property type="match status" value="1"/>
</dbReference>
<dbReference type="SMART" id="SM00360">
    <property type="entry name" value="RRM"/>
    <property type="match status" value="2"/>
</dbReference>
<sequence>MSENGGSPMSGREEEPNGAPVERERSVSRDRSRERSRERIKKEKHSRRDRDGSRERKSRRDRSRSRSRDRKRRSRSRDRHRRRRSRSRERRSSRQRSRSRSRGRDKGGRSRSRSRDSAGGYKPRKRQEPAKPAASMFATNDPYAHLRSKVSSDPAEAMRLWQEQMLKSRQLVLAQQAKSAVQQANKAQRELYIGNLTAGAVTEAMLGQVFDSALIAAFPQAAAPGQEPVCKVNIHSDGRYGFVEFRSPEYASAALQLNGQINLMGQALSIGRPASYVDPNKVHQAAAQAEAALAAFQSGAGIPLPSIAAAEALLPGTAGAHMAAAGNAAAAGHNEAAVAAGTVPAAALAAAAGPFPGPPGGAAAAGVGPAPAGAALVTEAGASSIPTPYVVVAGMITPEVLEDGEEYEEVLLDLKEECGRHGAVYEVKVPRPANPQAARHLFGTGNYGKAYVQFVDTAGAQKARDAIHGRMFAGNPVSAVYLTAQAYGVAMAAMEQEAAQQQ</sequence>
<organism evidence="7 8">
    <name type="scientific">Tetradesmus obliquus</name>
    <name type="common">Green alga</name>
    <name type="synonym">Acutodesmus obliquus</name>
    <dbReference type="NCBI Taxonomy" id="3088"/>
    <lineage>
        <taxon>Eukaryota</taxon>
        <taxon>Viridiplantae</taxon>
        <taxon>Chlorophyta</taxon>
        <taxon>core chlorophytes</taxon>
        <taxon>Chlorophyceae</taxon>
        <taxon>CS clade</taxon>
        <taxon>Sphaeropleales</taxon>
        <taxon>Scenedesmaceae</taxon>
        <taxon>Tetradesmus</taxon>
    </lineage>
</organism>
<dbReference type="InterPro" id="IPR012677">
    <property type="entry name" value="Nucleotide-bd_a/b_plait_sf"/>
</dbReference>
<dbReference type="Proteomes" id="UP001244341">
    <property type="component" value="Chromosome 13b"/>
</dbReference>
<dbReference type="EMBL" id="CP126220">
    <property type="protein sequence ID" value="WIA21203.1"/>
    <property type="molecule type" value="Genomic_DNA"/>
</dbReference>
<feature type="compositionally biased region" description="Basic and acidic residues" evidence="5">
    <location>
        <begin position="102"/>
        <end position="116"/>
    </location>
</feature>
<keyword evidence="1" id="KW-0507">mRNA processing</keyword>
<evidence type="ECO:0000256" key="3">
    <source>
        <dbReference type="ARBA" id="ARBA00023187"/>
    </source>
</evidence>
<feature type="compositionally biased region" description="Basic residues" evidence="5">
    <location>
        <begin position="56"/>
        <end position="101"/>
    </location>
</feature>
<proteinExistence type="predicted"/>
<evidence type="ECO:0000313" key="8">
    <source>
        <dbReference type="Proteomes" id="UP001244341"/>
    </source>
</evidence>
<evidence type="ECO:0000256" key="2">
    <source>
        <dbReference type="ARBA" id="ARBA00022884"/>
    </source>
</evidence>
<accession>A0ABY8UKK2</accession>
<reference evidence="7 8" key="1">
    <citation type="submission" date="2023-05" db="EMBL/GenBank/DDBJ databases">
        <title>A 100% complete, gapless, phased diploid assembly of the Scenedesmus obliquus UTEX 3031 genome.</title>
        <authorList>
            <person name="Biondi T.C."/>
            <person name="Hanschen E.R."/>
            <person name="Kwon T."/>
            <person name="Eng W."/>
            <person name="Kruse C.P.S."/>
            <person name="Koehler S.I."/>
            <person name="Kunde Y."/>
            <person name="Gleasner C.D."/>
            <person name="You Mak K.T."/>
            <person name="Polle J."/>
            <person name="Hovde B.T."/>
            <person name="Starkenburg S.R."/>
        </authorList>
    </citation>
    <scope>NUCLEOTIDE SEQUENCE [LARGE SCALE GENOMIC DNA]</scope>
    <source>
        <strain evidence="7 8">DOE0152z</strain>
    </source>
</reference>
<keyword evidence="2 4" id="KW-0694">RNA-binding</keyword>
<name>A0ABY8UKK2_TETOB</name>
<feature type="compositionally biased region" description="Basic and acidic residues" evidence="5">
    <location>
        <begin position="11"/>
        <end position="55"/>
    </location>
</feature>